<dbReference type="GO" id="GO:0009277">
    <property type="term" value="C:fungal-type cell wall"/>
    <property type="evidence" value="ECO:0007669"/>
    <property type="project" value="TreeGrafter"/>
</dbReference>
<dbReference type="RefSeq" id="XP_030979900.1">
    <property type="nucleotide sequence ID" value="XM_031131070.1"/>
</dbReference>
<protein>
    <recommendedName>
        <fullName evidence="4">glucan endo-1,3-beta-D-glucosidase</fullName>
        <ecNumber evidence="4">3.2.1.39</ecNumber>
    </recommendedName>
</protein>
<dbReference type="GO" id="GO:0005576">
    <property type="term" value="C:extracellular region"/>
    <property type="evidence" value="ECO:0007669"/>
    <property type="project" value="TreeGrafter"/>
</dbReference>
<keyword evidence="6" id="KW-1185">Reference proteome</keyword>
<dbReference type="KEGG" id="pgri:PgNI_11096"/>
<evidence type="ECO:0000313" key="6">
    <source>
        <dbReference type="Proteomes" id="UP000515153"/>
    </source>
</evidence>
<evidence type="ECO:0000256" key="2">
    <source>
        <dbReference type="ARBA" id="ARBA00004196"/>
    </source>
</evidence>
<dbReference type="InterPro" id="IPR017853">
    <property type="entry name" value="GH"/>
</dbReference>
<comment type="similarity">
    <text evidence="3">Belongs to the glycosyl hydrolase 17 family.</text>
</comment>
<dbReference type="PANTHER" id="PTHR16631">
    <property type="entry name" value="GLUCAN 1,3-BETA-GLUCOSIDASE"/>
    <property type="match status" value="1"/>
</dbReference>
<name>A0A6P8AYB1_PYRGI</name>
<dbReference type="PANTHER" id="PTHR16631:SF13">
    <property type="entry name" value="GLUCAN ENDO-1,3-BETA-GLUCOSIDASE EGLC-RELATED"/>
    <property type="match status" value="1"/>
</dbReference>
<evidence type="ECO:0000256" key="5">
    <source>
        <dbReference type="ARBA" id="ARBA00022801"/>
    </source>
</evidence>
<evidence type="ECO:0000256" key="3">
    <source>
        <dbReference type="ARBA" id="ARBA00008773"/>
    </source>
</evidence>
<gene>
    <name evidence="7" type="ORF">PgNI_11096</name>
</gene>
<accession>A0A6P8AYB1</accession>
<reference evidence="7" key="3">
    <citation type="submission" date="2025-08" db="UniProtKB">
        <authorList>
            <consortium name="RefSeq"/>
        </authorList>
    </citation>
    <scope>IDENTIFICATION</scope>
    <source>
        <strain evidence="7">NI907</strain>
    </source>
</reference>
<comment type="subcellular location">
    <subcellularLocation>
        <location evidence="2">Cell envelope</location>
    </subcellularLocation>
</comment>
<organism evidence="6 7">
    <name type="scientific">Pyricularia grisea</name>
    <name type="common">Crabgrass-specific blast fungus</name>
    <name type="synonym">Magnaporthe grisea</name>
    <dbReference type="NCBI Taxonomy" id="148305"/>
    <lineage>
        <taxon>Eukaryota</taxon>
        <taxon>Fungi</taxon>
        <taxon>Dikarya</taxon>
        <taxon>Ascomycota</taxon>
        <taxon>Pezizomycotina</taxon>
        <taxon>Sordariomycetes</taxon>
        <taxon>Sordariomycetidae</taxon>
        <taxon>Magnaporthales</taxon>
        <taxon>Pyriculariaceae</taxon>
        <taxon>Pyricularia</taxon>
    </lineage>
</organism>
<reference evidence="6 7" key="1">
    <citation type="journal article" date="2019" name="Mol. Biol. Evol.">
        <title>Blast fungal genomes show frequent chromosomal changes, gene gains and losses, and effector gene turnover.</title>
        <authorList>
            <person name="Gomez Luciano L.B."/>
            <person name="Jason Tsai I."/>
            <person name="Chuma I."/>
            <person name="Tosa Y."/>
            <person name="Chen Y.H."/>
            <person name="Li J.Y."/>
            <person name="Li M.Y."/>
            <person name="Jade Lu M.Y."/>
            <person name="Nakayashiki H."/>
            <person name="Li W.H."/>
        </authorList>
    </citation>
    <scope>NUCLEOTIDE SEQUENCE [LARGE SCALE GENOMIC DNA]</scope>
    <source>
        <strain evidence="6 7">NI907</strain>
    </source>
</reference>
<dbReference type="EC" id="3.2.1.39" evidence="4"/>
<dbReference type="GO" id="GO:0071555">
    <property type="term" value="P:cell wall organization"/>
    <property type="evidence" value="ECO:0007669"/>
    <property type="project" value="TreeGrafter"/>
</dbReference>
<dbReference type="SUPFAM" id="SSF51445">
    <property type="entry name" value="(Trans)glycosidases"/>
    <property type="match status" value="1"/>
</dbReference>
<dbReference type="GO" id="GO:0009986">
    <property type="term" value="C:cell surface"/>
    <property type="evidence" value="ECO:0007669"/>
    <property type="project" value="TreeGrafter"/>
</dbReference>
<proteinExistence type="inferred from homology"/>
<comment type="catalytic activity">
    <reaction evidence="1">
        <text>Hydrolysis of (1-&gt;3)-beta-D-glucosidic linkages in (1-&gt;3)-beta-D-glucans.</text>
        <dbReference type="EC" id="3.2.1.39"/>
    </reaction>
</comment>
<dbReference type="Proteomes" id="UP000515153">
    <property type="component" value="Chromosome VII"/>
</dbReference>
<dbReference type="GO" id="GO:0042973">
    <property type="term" value="F:glucan endo-1,3-beta-D-glucosidase activity"/>
    <property type="evidence" value="ECO:0007669"/>
    <property type="project" value="UniProtKB-EC"/>
</dbReference>
<reference evidence="7" key="2">
    <citation type="submission" date="2019-10" db="EMBL/GenBank/DDBJ databases">
        <authorList>
            <consortium name="NCBI Genome Project"/>
        </authorList>
    </citation>
    <scope>NUCLEOTIDE SEQUENCE</scope>
    <source>
        <strain evidence="7">NI907</strain>
    </source>
</reference>
<sequence>MRPRNLALAIAATISSSARTCIQAMTTDNQSNISAIIHQGFNYGAQNVTGGCRGHDDYTRLFNLARSLPSGNFTSARIYTSIECGTEGAQTPKPISAFQAAVETNTSLLVGLWASEGQDEFTKELNALKSALSDPTYGSQLAGLVVGVAVGSEDMYRADSITRGTCGANVSQCAAGATADQLVAYVQQTRAALQGTALAAAAIGHVDTPDSWASNGSAALVQQLDWVGHNSFPYWESSGQDNGIDAAGGRFQGALGVTIGAAGGRPVWVTETGWPANGPKLLNAEATPANAMKYFHDVGRQQLFGQRNTWWYILEDSNSNQSSLSFAVWNQTTGQTTFSLEG</sequence>
<evidence type="ECO:0000313" key="7">
    <source>
        <dbReference type="RefSeq" id="XP_030979900.1"/>
    </source>
</evidence>
<dbReference type="GeneID" id="41965975"/>
<dbReference type="AlphaFoldDB" id="A0A6P8AYB1"/>
<dbReference type="InterPro" id="IPR050732">
    <property type="entry name" value="Beta-glucan_modifiers"/>
</dbReference>
<keyword evidence="5" id="KW-0378">Hydrolase</keyword>
<evidence type="ECO:0000256" key="1">
    <source>
        <dbReference type="ARBA" id="ARBA00000382"/>
    </source>
</evidence>
<evidence type="ECO:0000256" key="4">
    <source>
        <dbReference type="ARBA" id="ARBA00012780"/>
    </source>
</evidence>